<dbReference type="AlphaFoldDB" id="S9R039"/>
<sequence length="50" mass="5474">MSVLHERGPLLLGQCVCICSRLCAIGLRCRTGATQKMRNGRPLGSSTEWI</sequence>
<evidence type="ECO:0000313" key="2">
    <source>
        <dbReference type="Proteomes" id="UP000015347"/>
    </source>
</evidence>
<dbReference type="STRING" id="1123237.Salmuc_02966"/>
<organism evidence="1 2">
    <name type="scientific">Salipiger mucosus DSM 16094</name>
    <dbReference type="NCBI Taxonomy" id="1123237"/>
    <lineage>
        <taxon>Bacteria</taxon>
        <taxon>Pseudomonadati</taxon>
        <taxon>Pseudomonadota</taxon>
        <taxon>Alphaproteobacteria</taxon>
        <taxon>Rhodobacterales</taxon>
        <taxon>Roseobacteraceae</taxon>
        <taxon>Salipiger</taxon>
    </lineage>
</organism>
<protein>
    <submittedName>
        <fullName evidence="1">Uncharacterized protein</fullName>
    </submittedName>
</protein>
<dbReference type="Proteomes" id="UP000015347">
    <property type="component" value="Unassembled WGS sequence"/>
</dbReference>
<reference evidence="2" key="1">
    <citation type="journal article" date="2014" name="Stand. Genomic Sci.">
        <title>Genome sequence of the exopolysaccharide-producing Salipiger mucosus type strain (DSM 16094(T)), a moderately halophilic member of the Roseobacter clade.</title>
        <authorList>
            <person name="Riedel T."/>
            <person name="Spring S."/>
            <person name="Fiebig A."/>
            <person name="Petersen J."/>
            <person name="Kyrpides N.C."/>
            <person name="Goker M."/>
            <person name="Klenk H.P."/>
        </authorList>
    </citation>
    <scope>NUCLEOTIDE SEQUENCE [LARGE SCALE GENOMIC DNA]</scope>
    <source>
        <strain evidence="2">DSM 16094</strain>
    </source>
</reference>
<comment type="caution">
    <text evidence="1">The sequence shown here is derived from an EMBL/GenBank/DDBJ whole genome shotgun (WGS) entry which is preliminary data.</text>
</comment>
<accession>S9R039</accession>
<dbReference type="EMBL" id="APVH01000002">
    <property type="protein sequence ID" value="EPX86991.1"/>
    <property type="molecule type" value="Genomic_DNA"/>
</dbReference>
<proteinExistence type="predicted"/>
<keyword evidence="2" id="KW-1185">Reference proteome</keyword>
<name>S9R039_9RHOB</name>
<dbReference type="HOGENOM" id="CLU_3122466_0_0_5"/>
<evidence type="ECO:0000313" key="1">
    <source>
        <dbReference type="EMBL" id="EPX86991.1"/>
    </source>
</evidence>
<gene>
    <name evidence="1" type="ORF">Salmuc_02966</name>
</gene>